<evidence type="ECO:0000313" key="2">
    <source>
        <dbReference type="Proteomes" id="UP000218238"/>
    </source>
</evidence>
<sequence length="63" mass="7403">MRGFPPLSKLPYGNAKSEREREIKGDRFHIKFILYLIRIPLVENIFLVKIPNSKMIFIGKVET</sequence>
<comment type="caution">
    <text evidence="1">The sequence shown here is derived from an EMBL/GenBank/DDBJ whole genome shotgun (WGS) entry which is preliminary data.</text>
</comment>
<reference evidence="1 2" key="1">
    <citation type="submission" date="2017-08" db="EMBL/GenBank/DDBJ databases">
        <title>Draft genome sequence of filamentous cyanobacterium Calothrix elsteri CCALA 953.</title>
        <authorList>
            <person name="Gagunashvili A.N."/>
            <person name="Elster J."/>
            <person name="Andresson O.S."/>
        </authorList>
    </citation>
    <scope>NUCLEOTIDE SEQUENCE [LARGE SCALE GENOMIC DNA]</scope>
    <source>
        <strain evidence="1 2">CCALA 953</strain>
    </source>
</reference>
<evidence type="ECO:0000313" key="1">
    <source>
        <dbReference type="EMBL" id="PAX59738.1"/>
    </source>
</evidence>
<keyword evidence="2" id="KW-1185">Reference proteome</keyword>
<dbReference type="Proteomes" id="UP000218238">
    <property type="component" value="Unassembled WGS sequence"/>
</dbReference>
<accession>A0A2A2TNN1</accession>
<dbReference type="EMBL" id="NTFS01000037">
    <property type="protein sequence ID" value="PAX59738.1"/>
    <property type="molecule type" value="Genomic_DNA"/>
</dbReference>
<gene>
    <name evidence="1" type="ORF">CK510_05545</name>
</gene>
<organism evidence="1 2">
    <name type="scientific">Brunnivagina elsteri CCALA 953</name>
    <dbReference type="NCBI Taxonomy" id="987040"/>
    <lineage>
        <taxon>Bacteria</taxon>
        <taxon>Bacillati</taxon>
        <taxon>Cyanobacteriota</taxon>
        <taxon>Cyanophyceae</taxon>
        <taxon>Nostocales</taxon>
        <taxon>Calotrichaceae</taxon>
        <taxon>Brunnivagina</taxon>
    </lineage>
</organism>
<proteinExistence type="predicted"/>
<dbReference type="AlphaFoldDB" id="A0A2A2TNN1"/>
<protein>
    <submittedName>
        <fullName evidence="1">Uncharacterized protein</fullName>
    </submittedName>
</protein>
<name>A0A2A2TNN1_9CYAN</name>